<feature type="coiled-coil region" evidence="1">
    <location>
        <begin position="51"/>
        <end position="80"/>
    </location>
</feature>
<organism evidence="3 4">
    <name type="scientific">Chlorella sorokiniana</name>
    <name type="common">Freshwater green alga</name>
    <dbReference type="NCBI Taxonomy" id="3076"/>
    <lineage>
        <taxon>Eukaryota</taxon>
        <taxon>Viridiplantae</taxon>
        <taxon>Chlorophyta</taxon>
        <taxon>core chlorophytes</taxon>
        <taxon>Trebouxiophyceae</taxon>
        <taxon>Chlorellales</taxon>
        <taxon>Chlorellaceae</taxon>
        <taxon>Chlorella clade</taxon>
        <taxon>Chlorella</taxon>
    </lineage>
</organism>
<dbReference type="OrthoDB" id="531190at2759"/>
<evidence type="ECO:0000256" key="1">
    <source>
        <dbReference type="SAM" id="Coils"/>
    </source>
</evidence>
<evidence type="ECO:0000313" key="4">
    <source>
        <dbReference type="Proteomes" id="UP000239899"/>
    </source>
</evidence>
<accession>A0A2P6TE64</accession>
<dbReference type="Proteomes" id="UP000239899">
    <property type="component" value="Unassembled WGS sequence"/>
</dbReference>
<dbReference type="STRING" id="3076.A0A2P6TE64"/>
<feature type="region of interest" description="Disordered" evidence="2">
    <location>
        <begin position="395"/>
        <end position="440"/>
    </location>
</feature>
<sequence>MGSRAQALPGLFLADGTDFSFEGLANLGINQEIVVLASIAFSTFSLAVNFLGGVETEKKRAELQLELEREKAQQTQLAEIRRVIERYRGPLLESAIDLEQPLWHLVAEGQGRELGREDACSKASETVRYLLFTIAQFLGYFEVMRREGPRERSFLQAGNFQGSDTLQTLLEGVRFVLCSSNEGLERWYNQGSTRPHPGARNRQPREAIIAAARAAQSNGASSSLAAARPELFRISRGTQRAIGSLMITTPQGAERHYTLSYAEFCRRLETEPSFAVWFKQIEADVRELMTGDAWAGERPFEGFVAGRWTRVLLLQQLLVEVFDLLDPDLVRLPMARRMRLMPVRWGPLPNIEQYTRQLKELSEMHWDLFGRGRQENPLEGLRDLLLSVTVDEGDQAVPAGTAPHSNGNGSSGGSAAGPPGSVAQRSVLSSSSGSFSEERP</sequence>
<evidence type="ECO:0000313" key="3">
    <source>
        <dbReference type="EMBL" id="PRW20927.1"/>
    </source>
</evidence>
<keyword evidence="4" id="KW-1185">Reference proteome</keyword>
<evidence type="ECO:0000256" key="2">
    <source>
        <dbReference type="SAM" id="MobiDB-lite"/>
    </source>
</evidence>
<feature type="compositionally biased region" description="Low complexity" evidence="2">
    <location>
        <begin position="416"/>
        <end position="440"/>
    </location>
</feature>
<dbReference type="EMBL" id="LHPG02000021">
    <property type="protein sequence ID" value="PRW20927.1"/>
    <property type="molecule type" value="Genomic_DNA"/>
</dbReference>
<proteinExistence type="predicted"/>
<keyword evidence="1" id="KW-0175">Coiled coil</keyword>
<protein>
    <submittedName>
        <fullName evidence="3">Uncharacterized protein</fullName>
    </submittedName>
</protein>
<gene>
    <name evidence="3" type="ORF">C2E21_8600</name>
</gene>
<reference evidence="3 4" key="1">
    <citation type="journal article" date="2018" name="Plant J.">
        <title>Genome sequences of Chlorella sorokiniana UTEX 1602 and Micractinium conductrix SAG 241.80: implications to maltose excretion by a green alga.</title>
        <authorList>
            <person name="Arriola M.B."/>
            <person name="Velmurugan N."/>
            <person name="Zhang Y."/>
            <person name="Plunkett M.H."/>
            <person name="Hondzo H."/>
            <person name="Barney B.M."/>
        </authorList>
    </citation>
    <scope>NUCLEOTIDE SEQUENCE [LARGE SCALE GENOMIC DNA]</scope>
    <source>
        <strain evidence="4">UTEX 1602</strain>
    </source>
</reference>
<dbReference type="AlphaFoldDB" id="A0A2P6TE64"/>
<name>A0A2P6TE64_CHLSO</name>
<comment type="caution">
    <text evidence="3">The sequence shown here is derived from an EMBL/GenBank/DDBJ whole genome shotgun (WGS) entry which is preliminary data.</text>
</comment>